<evidence type="ECO:0000256" key="1">
    <source>
        <dbReference type="SAM" id="SignalP"/>
    </source>
</evidence>
<feature type="signal peptide" evidence="1">
    <location>
        <begin position="1"/>
        <end position="31"/>
    </location>
</feature>
<dbReference type="AlphaFoldDB" id="A0ABD0NMH7"/>
<proteinExistence type="predicted"/>
<dbReference type="Proteomes" id="UP001529510">
    <property type="component" value="Unassembled WGS sequence"/>
</dbReference>
<evidence type="ECO:0000313" key="2">
    <source>
        <dbReference type="EMBL" id="KAL0163174.1"/>
    </source>
</evidence>
<organism evidence="2 3">
    <name type="scientific">Cirrhinus mrigala</name>
    <name type="common">Mrigala</name>
    <dbReference type="NCBI Taxonomy" id="683832"/>
    <lineage>
        <taxon>Eukaryota</taxon>
        <taxon>Metazoa</taxon>
        <taxon>Chordata</taxon>
        <taxon>Craniata</taxon>
        <taxon>Vertebrata</taxon>
        <taxon>Euteleostomi</taxon>
        <taxon>Actinopterygii</taxon>
        <taxon>Neopterygii</taxon>
        <taxon>Teleostei</taxon>
        <taxon>Ostariophysi</taxon>
        <taxon>Cypriniformes</taxon>
        <taxon>Cyprinidae</taxon>
        <taxon>Labeoninae</taxon>
        <taxon>Labeonini</taxon>
        <taxon>Cirrhinus</taxon>
    </lineage>
</organism>
<feature type="non-terminal residue" evidence="2">
    <location>
        <position position="91"/>
    </location>
</feature>
<gene>
    <name evidence="2" type="ORF">M9458_042570</name>
</gene>
<sequence>HVMAGDQLTHSAFLQSLAALAVGLFLDQLLGTGPDQDGAPGSFCPSEWNWLFTYSTTVKSAEAFARGTPFPESFIAPEFHHSGPTELTKPL</sequence>
<accession>A0ABD0NMH7</accession>
<reference evidence="2 3" key="1">
    <citation type="submission" date="2024-05" db="EMBL/GenBank/DDBJ databases">
        <title>Genome sequencing and assembly of Indian major carp, Cirrhinus mrigala (Hamilton, 1822).</title>
        <authorList>
            <person name="Mohindra V."/>
            <person name="Chowdhury L.M."/>
            <person name="Lal K."/>
            <person name="Jena J.K."/>
        </authorList>
    </citation>
    <scope>NUCLEOTIDE SEQUENCE [LARGE SCALE GENOMIC DNA]</scope>
    <source>
        <strain evidence="2">CM1030</strain>
        <tissue evidence="2">Blood</tissue>
    </source>
</reference>
<dbReference type="EMBL" id="JAMKFB020000021">
    <property type="protein sequence ID" value="KAL0163174.1"/>
    <property type="molecule type" value="Genomic_DNA"/>
</dbReference>
<keyword evidence="1" id="KW-0732">Signal</keyword>
<protein>
    <submittedName>
        <fullName evidence="2">Uncharacterized protein</fullName>
    </submittedName>
</protein>
<evidence type="ECO:0000313" key="3">
    <source>
        <dbReference type="Proteomes" id="UP001529510"/>
    </source>
</evidence>
<feature type="non-terminal residue" evidence="2">
    <location>
        <position position="1"/>
    </location>
</feature>
<feature type="chain" id="PRO_5044846095" evidence="1">
    <location>
        <begin position="32"/>
        <end position="91"/>
    </location>
</feature>
<comment type="caution">
    <text evidence="2">The sequence shown here is derived from an EMBL/GenBank/DDBJ whole genome shotgun (WGS) entry which is preliminary data.</text>
</comment>
<name>A0ABD0NMH7_CIRMR</name>
<keyword evidence="3" id="KW-1185">Reference proteome</keyword>